<dbReference type="GO" id="GO:0000270">
    <property type="term" value="P:peptidoglycan metabolic process"/>
    <property type="evidence" value="ECO:0007669"/>
    <property type="project" value="TreeGrafter"/>
</dbReference>
<evidence type="ECO:0000313" key="4">
    <source>
        <dbReference type="EMBL" id="OAJ58524.1"/>
    </source>
</evidence>
<evidence type="ECO:0000313" key="7">
    <source>
        <dbReference type="Proteomes" id="UP000078116"/>
    </source>
</evidence>
<dbReference type="GO" id="GO:0006508">
    <property type="term" value="P:proteolysis"/>
    <property type="evidence" value="ECO:0007669"/>
    <property type="project" value="InterPro"/>
</dbReference>
<feature type="region of interest" description="Disordered" evidence="3">
    <location>
        <begin position="534"/>
        <end position="556"/>
    </location>
</feature>
<proteinExistence type="inferred from homology"/>
<accession>A0A1A9NHG6</accession>
<dbReference type="STRING" id="1462993.A6V36_05340"/>
<keyword evidence="6" id="KW-1185">Reference proteome</keyword>
<comment type="caution">
    <text evidence="5">The sequence shown here is derived from an EMBL/GenBank/DDBJ whole genome shotgun (WGS) entry which is preliminary data.</text>
</comment>
<gene>
    <name evidence="4" type="ORF">A6V36_05340</name>
    <name evidence="5" type="ORF">A6V37_13360</name>
</gene>
<dbReference type="AlphaFoldDB" id="A0A1A9NHG6"/>
<name>A0A1A9NHG6_9BURK</name>
<evidence type="ECO:0000313" key="6">
    <source>
        <dbReference type="Proteomes" id="UP000077961"/>
    </source>
</evidence>
<dbReference type="EMBL" id="LXKA01000022">
    <property type="protein sequence ID" value="OAJ65709.1"/>
    <property type="molecule type" value="Genomic_DNA"/>
</dbReference>
<keyword evidence="2" id="KW-0378">Hydrolase</keyword>
<dbReference type="PANTHER" id="PTHR30023:SF0">
    <property type="entry name" value="PENICILLIN-SENSITIVE CARBOXYPEPTIDASE A"/>
    <property type="match status" value="1"/>
</dbReference>
<dbReference type="Pfam" id="PF02113">
    <property type="entry name" value="Peptidase_S13"/>
    <property type="match status" value="1"/>
</dbReference>
<dbReference type="OrthoDB" id="9802627at2"/>
<keyword evidence="5" id="KW-0121">Carboxypeptidase</keyword>
<dbReference type="EMBL" id="LXJZ01000176">
    <property type="protein sequence ID" value="OAJ58524.1"/>
    <property type="molecule type" value="Genomic_DNA"/>
</dbReference>
<evidence type="ECO:0000256" key="1">
    <source>
        <dbReference type="ARBA" id="ARBA00006096"/>
    </source>
</evidence>
<dbReference type="Proteomes" id="UP000077961">
    <property type="component" value="Unassembled WGS sequence"/>
</dbReference>
<feature type="compositionally biased region" description="Basic residues" evidence="3">
    <location>
        <begin position="544"/>
        <end position="556"/>
    </location>
</feature>
<dbReference type="InterPro" id="IPR000667">
    <property type="entry name" value="Peptidase_S13"/>
</dbReference>
<dbReference type="PANTHER" id="PTHR30023">
    <property type="entry name" value="D-ALANYL-D-ALANINE CARBOXYPEPTIDASE"/>
    <property type="match status" value="1"/>
</dbReference>
<dbReference type="PRINTS" id="PR00922">
    <property type="entry name" value="DADACBPTASE3"/>
</dbReference>
<comment type="similarity">
    <text evidence="1">Belongs to the peptidase S13 family.</text>
</comment>
<sequence length="556" mass="58820">MTHAFLSSLARRLSQLPSRSRSSPASPHCATSLPRRFAPRAAAWLLACAALGCGASLPLAAQARLKAKHPAVNVTTVLPQPVMVGLQRAHVPLSSISVVVEKVGDRTPIVALNAVKPMMPASTMKLVTTYSGLSILGPDYRWRTSAYADGTIDANGVLHGNLYIQGTGDPKLVPEELIDLVQKIHKAGITGIDGALVLDKRYFDPSTRDLPPFDDDSTAPYNVGPDPLLYAFKSLSFTLTPSPDGSVAIDVLPALSQLQIDNQMHAVNGPCRGDAATVSPTVTPQPNGKVVASFSGEYSERCGPRTINVAVLDHSAFFAGGFLALWQQTGGTFNGTTRDGAVPAGARLVATHQGPVLSDIVRDINKFSNNTMARNLFLTIGATEDQPPATPAKSARAIKAFLRRDSIDMESLTLDNGSGLSRDEHVTALALADLLQRANASPLAQVFVESLPIAGVDGTMRNRLTNDGAGGNAHIKTGTLRDVRAIAGYVASADGNSYIVVSLINDPHSEAARAAHDALLEWVYQGPSQGFTKVADSVAEPRASKPRKNPHKRGAH</sequence>
<dbReference type="RefSeq" id="WP_064268921.1">
    <property type="nucleotide sequence ID" value="NZ_LXJZ01000176.1"/>
</dbReference>
<protein>
    <submittedName>
        <fullName evidence="5">D-alanyl-D-alanine carboxypeptidase/D-alanyl-D-alanine-endopeptidase</fullName>
    </submittedName>
</protein>
<evidence type="ECO:0000256" key="3">
    <source>
        <dbReference type="SAM" id="MobiDB-lite"/>
    </source>
</evidence>
<dbReference type="Gene3D" id="3.50.80.20">
    <property type="entry name" value="D-Ala-D-Ala carboxypeptidase C, peptidase S13"/>
    <property type="match status" value="1"/>
</dbReference>
<dbReference type="InterPro" id="IPR012338">
    <property type="entry name" value="Beta-lactam/transpept-like"/>
</dbReference>
<reference evidence="6 7" key="1">
    <citation type="submission" date="2016-04" db="EMBL/GenBank/DDBJ databases">
        <title>Reclassification of Paraburkholderia panaciterrae (Farh et al. 2015) Dobritsa &amp; Samadpour 2016 as a later homotypic synonym of Paraburkholderia ginsengiterrae (Farh et al. 2015) Dobritsa &amp; Samadpour 2016.</title>
        <authorList>
            <person name="Dobritsa A.P."/>
            <person name="Kutumbaka K."/>
            <person name="Samadpour M."/>
        </authorList>
    </citation>
    <scope>NUCLEOTIDE SEQUENCE [LARGE SCALE GENOMIC DNA]</scope>
    <source>
        <strain evidence="5 7">DCY85</strain>
        <strain evidence="4 6">DCY85-1</strain>
    </source>
</reference>
<dbReference type="SUPFAM" id="SSF56601">
    <property type="entry name" value="beta-lactamase/transpeptidase-like"/>
    <property type="match status" value="1"/>
</dbReference>
<evidence type="ECO:0000313" key="5">
    <source>
        <dbReference type="EMBL" id="OAJ65709.1"/>
    </source>
</evidence>
<organism evidence="5 7">
    <name type="scientific">Paraburkholderia ginsengiterrae</name>
    <dbReference type="NCBI Taxonomy" id="1462993"/>
    <lineage>
        <taxon>Bacteria</taxon>
        <taxon>Pseudomonadati</taxon>
        <taxon>Pseudomonadota</taxon>
        <taxon>Betaproteobacteria</taxon>
        <taxon>Burkholderiales</taxon>
        <taxon>Burkholderiaceae</taxon>
        <taxon>Paraburkholderia</taxon>
    </lineage>
</organism>
<dbReference type="Gene3D" id="3.40.710.10">
    <property type="entry name" value="DD-peptidase/beta-lactamase superfamily"/>
    <property type="match status" value="1"/>
</dbReference>
<dbReference type="NCBIfam" id="TIGR00666">
    <property type="entry name" value="PBP4"/>
    <property type="match status" value="1"/>
</dbReference>
<evidence type="ECO:0000256" key="2">
    <source>
        <dbReference type="ARBA" id="ARBA00022801"/>
    </source>
</evidence>
<keyword evidence="5" id="KW-0645">Protease</keyword>
<dbReference type="Proteomes" id="UP000078116">
    <property type="component" value="Unassembled WGS sequence"/>
</dbReference>
<dbReference type="GO" id="GO:0004185">
    <property type="term" value="F:serine-type carboxypeptidase activity"/>
    <property type="evidence" value="ECO:0007669"/>
    <property type="project" value="InterPro"/>
</dbReference>